<dbReference type="OrthoDB" id="4062053at2759"/>
<sequence length="62" mass="7134">MDREEKKKTTASVEHARMLQNEIQQLFAQLQDMNSQIRCDLNEFEQIKESSTTANSTTNSAN</sequence>
<gene>
    <name evidence="1" type="ORF">SPAR_L01940</name>
</gene>
<organism evidence="1">
    <name type="scientific">Saccharomyces paradoxus</name>
    <name type="common">Yeast</name>
    <name type="synonym">Saccharomyces douglasii</name>
    <dbReference type="NCBI Taxonomy" id="27291"/>
    <lineage>
        <taxon>Eukaryota</taxon>
        <taxon>Fungi</taxon>
        <taxon>Dikarya</taxon>
        <taxon>Ascomycota</taxon>
        <taxon>Saccharomycotina</taxon>
        <taxon>Saccharomycetes</taxon>
        <taxon>Saccharomycetales</taxon>
        <taxon>Saccharomycetaceae</taxon>
        <taxon>Saccharomyces</taxon>
    </lineage>
</organism>
<protein>
    <submittedName>
        <fullName evidence="1">Uncharacterized protein</fullName>
    </submittedName>
</protein>
<name>A0A8B8UVW8_SACPA</name>
<evidence type="ECO:0000313" key="1">
    <source>
        <dbReference type="RefSeq" id="XP_033767915.1"/>
    </source>
</evidence>
<reference evidence="1" key="4">
    <citation type="submission" date="2025-08" db="UniProtKB">
        <authorList>
            <consortium name="RefSeq"/>
        </authorList>
    </citation>
    <scope>IDENTIFICATION</scope>
    <source>
        <strain evidence="1">CBS432</strain>
    </source>
</reference>
<reference evidence="1" key="2">
    <citation type="submission" date="2020-01" db="EMBL/GenBank/DDBJ databases">
        <title>Population-level Yeast Reference Genomes.</title>
        <authorList>
            <person name="Yue J.-X."/>
        </authorList>
    </citation>
    <scope>NUCLEOTIDE SEQUENCE</scope>
    <source>
        <strain evidence="1">CBS432</strain>
    </source>
</reference>
<dbReference type="KEGG" id="spao:SPAR_L01940"/>
<dbReference type="GeneID" id="54632284"/>
<dbReference type="AlphaFoldDB" id="A0A8B8UVW8"/>
<reference evidence="1" key="3">
    <citation type="submission" date="2025-07" db="EMBL/GenBank/DDBJ databases">
        <authorList>
            <consortium name="NCBI Genome Project"/>
        </authorList>
    </citation>
    <scope>NUCLEOTIDE SEQUENCE</scope>
    <source>
        <strain evidence="1">CBS432</strain>
    </source>
</reference>
<reference evidence="1" key="1">
    <citation type="journal article" date="2017" name="Nat. Genet.">
        <title>Contrasting evolutionary genome dynamics between domesticated and wild yeasts.</title>
        <authorList>
            <person name="Yue J.X."/>
            <person name="Li J."/>
            <person name="Aigrain L."/>
            <person name="Hallin J."/>
            <person name="Persson K."/>
            <person name="Oliver K."/>
            <person name="Bergstrom A."/>
            <person name="Coupland P."/>
            <person name="Warringer J."/>
            <person name="Lagomarsino M.C."/>
            <person name="Fischer G."/>
            <person name="Durbin R."/>
            <person name="Liti G."/>
        </authorList>
    </citation>
    <scope>NUCLEOTIDE SEQUENCE</scope>
    <source>
        <strain evidence="1">CBS432</strain>
    </source>
</reference>
<proteinExistence type="predicted"/>
<dbReference type="RefSeq" id="XP_033767915.1">
    <property type="nucleotide sequence ID" value="XM_033912024.1"/>
</dbReference>
<dbReference type="VEuPathDB" id="FungiDB:SPAR_L01940"/>
<dbReference type="Pfam" id="PF23482">
    <property type="entry name" value="YLR146W-A"/>
    <property type="match status" value="1"/>
</dbReference>
<accession>A0A8B8UVW8</accession>
<dbReference type="InterPro" id="IPR057785">
    <property type="entry name" value="YLR146W-A-like"/>
</dbReference>